<dbReference type="AlphaFoldDB" id="A0A6G1H5S2"/>
<gene>
    <name evidence="1" type="ORF">K402DRAFT_419406</name>
</gene>
<keyword evidence="2" id="KW-1185">Reference proteome</keyword>
<reference evidence="1" key="1">
    <citation type="journal article" date="2020" name="Stud. Mycol.">
        <title>101 Dothideomycetes genomes: a test case for predicting lifestyles and emergence of pathogens.</title>
        <authorList>
            <person name="Haridas S."/>
            <person name="Albert R."/>
            <person name="Binder M."/>
            <person name="Bloem J."/>
            <person name="Labutti K."/>
            <person name="Salamov A."/>
            <person name="Andreopoulos B."/>
            <person name="Baker S."/>
            <person name="Barry K."/>
            <person name="Bills G."/>
            <person name="Bluhm B."/>
            <person name="Cannon C."/>
            <person name="Castanera R."/>
            <person name="Culley D."/>
            <person name="Daum C."/>
            <person name="Ezra D."/>
            <person name="Gonzalez J."/>
            <person name="Henrissat B."/>
            <person name="Kuo A."/>
            <person name="Liang C."/>
            <person name="Lipzen A."/>
            <person name="Lutzoni F."/>
            <person name="Magnuson J."/>
            <person name="Mondo S."/>
            <person name="Nolan M."/>
            <person name="Ohm R."/>
            <person name="Pangilinan J."/>
            <person name="Park H.-J."/>
            <person name="Ramirez L."/>
            <person name="Alfaro M."/>
            <person name="Sun H."/>
            <person name="Tritt A."/>
            <person name="Yoshinaga Y."/>
            <person name="Zwiers L.-H."/>
            <person name="Turgeon B."/>
            <person name="Goodwin S."/>
            <person name="Spatafora J."/>
            <person name="Crous P."/>
            <person name="Grigoriev I."/>
        </authorList>
    </citation>
    <scope>NUCLEOTIDE SEQUENCE</scope>
    <source>
        <strain evidence="1">CBS 113979</strain>
    </source>
</reference>
<protein>
    <submittedName>
        <fullName evidence="1">Uncharacterized protein</fullName>
    </submittedName>
</protein>
<evidence type="ECO:0000313" key="1">
    <source>
        <dbReference type="EMBL" id="KAF1988573.1"/>
    </source>
</evidence>
<organism evidence="1 2">
    <name type="scientific">Aulographum hederae CBS 113979</name>
    <dbReference type="NCBI Taxonomy" id="1176131"/>
    <lineage>
        <taxon>Eukaryota</taxon>
        <taxon>Fungi</taxon>
        <taxon>Dikarya</taxon>
        <taxon>Ascomycota</taxon>
        <taxon>Pezizomycotina</taxon>
        <taxon>Dothideomycetes</taxon>
        <taxon>Pleosporomycetidae</taxon>
        <taxon>Aulographales</taxon>
        <taxon>Aulographaceae</taxon>
    </lineage>
</organism>
<dbReference type="Proteomes" id="UP000800041">
    <property type="component" value="Unassembled WGS sequence"/>
</dbReference>
<dbReference type="EMBL" id="ML977148">
    <property type="protein sequence ID" value="KAF1988573.1"/>
    <property type="molecule type" value="Genomic_DNA"/>
</dbReference>
<sequence>MASSYVCGCAMVYPELPLSRDLVTVHIGKEWPPPEKKIITLDDTDVEVFQAFYDFVLTKQAFSETALNRKPHGVPLTLLVIDKFYGELWDEPVKEAEGTALAYKNTAAIDLLRLCLVDCYLCCDASPRSILYRNLPDEFYHDVFGRMFDLDFYWRNSTVQSRRELMPHIRCYYHVTMRIEC</sequence>
<evidence type="ECO:0000313" key="2">
    <source>
        <dbReference type="Proteomes" id="UP000800041"/>
    </source>
</evidence>
<proteinExistence type="predicted"/>
<name>A0A6G1H5S2_9PEZI</name>
<accession>A0A6G1H5S2</accession>